<dbReference type="Proteomes" id="UP001174691">
    <property type="component" value="Unassembled WGS sequence"/>
</dbReference>
<dbReference type="Pfam" id="PF06985">
    <property type="entry name" value="HET"/>
    <property type="match status" value="1"/>
</dbReference>
<proteinExistence type="predicted"/>
<keyword evidence="3" id="KW-1185">Reference proteome</keyword>
<reference evidence="2" key="1">
    <citation type="submission" date="2022-07" db="EMBL/GenBank/DDBJ databases">
        <title>Fungi with potential for degradation of polypropylene.</title>
        <authorList>
            <person name="Gostincar C."/>
        </authorList>
    </citation>
    <scope>NUCLEOTIDE SEQUENCE</scope>
    <source>
        <strain evidence="2">EXF-13287</strain>
    </source>
</reference>
<feature type="domain" description="Heterokaryon incompatibility" evidence="1">
    <location>
        <begin position="109"/>
        <end position="151"/>
    </location>
</feature>
<protein>
    <recommendedName>
        <fullName evidence="1">Heterokaryon incompatibility domain-containing protein</fullName>
    </recommendedName>
</protein>
<evidence type="ECO:0000259" key="1">
    <source>
        <dbReference type="Pfam" id="PF06985"/>
    </source>
</evidence>
<comment type="caution">
    <text evidence="2">The sequence shown here is derived from an EMBL/GenBank/DDBJ whole genome shotgun (WGS) entry which is preliminary data.</text>
</comment>
<dbReference type="InterPro" id="IPR010730">
    <property type="entry name" value="HET"/>
</dbReference>
<evidence type="ECO:0000313" key="2">
    <source>
        <dbReference type="EMBL" id="KAJ9148813.1"/>
    </source>
</evidence>
<organism evidence="2 3">
    <name type="scientific">Coniochaeta hoffmannii</name>
    <dbReference type="NCBI Taxonomy" id="91930"/>
    <lineage>
        <taxon>Eukaryota</taxon>
        <taxon>Fungi</taxon>
        <taxon>Dikarya</taxon>
        <taxon>Ascomycota</taxon>
        <taxon>Pezizomycotina</taxon>
        <taxon>Sordariomycetes</taxon>
        <taxon>Sordariomycetidae</taxon>
        <taxon>Coniochaetales</taxon>
        <taxon>Coniochaetaceae</taxon>
        <taxon>Coniochaeta</taxon>
    </lineage>
</organism>
<dbReference type="PANTHER" id="PTHR10622:SF10">
    <property type="entry name" value="HET DOMAIN-CONTAINING PROTEIN"/>
    <property type="match status" value="1"/>
</dbReference>
<dbReference type="EMBL" id="JANBVN010000084">
    <property type="protein sequence ID" value="KAJ9148813.1"/>
    <property type="molecule type" value="Genomic_DNA"/>
</dbReference>
<dbReference type="PANTHER" id="PTHR10622">
    <property type="entry name" value="HET DOMAIN-CONTAINING PROTEIN"/>
    <property type="match status" value="1"/>
</dbReference>
<sequence length="294" mass="33293">MRLINVDTMKMEESIDDGNCLYLILSHTWTAEEISFQDYMWLQNHEEEVADGVIDELPPKQLARAMAEAEALRRRAGYKKVFNFIRRARRLLEEHSDSSPPTLNAGGRSPVYVWIDTCCINKESSAELSEAINSMYRWYKRSDLCVALLTDVAGVVADPDGEFGKSRWFTRGGTLQELLAPDEVVFYNKRGKFIGYRSRIAGSIEAITPIRKEYLLDPANRSRLRKAAVAQRMSWAAKRRTTRIEDKAYCLLGIFDVSMPLLYGEGSKSFAASSRRSSRPLTIKPSFPGATIGM</sequence>
<accession>A0AA38RUS5</accession>
<name>A0AA38RUS5_9PEZI</name>
<gene>
    <name evidence="2" type="ORF">NKR19_g5863</name>
</gene>
<evidence type="ECO:0000313" key="3">
    <source>
        <dbReference type="Proteomes" id="UP001174691"/>
    </source>
</evidence>
<dbReference type="AlphaFoldDB" id="A0AA38RUS5"/>